<name>A0A9P5PSQ8_9AGAR</name>
<feature type="compositionally biased region" description="Basic residues" evidence="1">
    <location>
        <begin position="800"/>
        <end position="813"/>
    </location>
</feature>
<feature type="compositionally biased region" description="Low complexity" evidence="1">
    <location>
        <begin position="934"/>
        <end position="943"/>
    </location>
</feature>
<dbReference type="EMBL" id="JADNRY010000060">
    <property type="protein sequence ID" value="KAF9068497.1"/>
    <property type="molecule type" value="Genomic_DNA"/>
</dbReference>
<evidence type="ECO:0000313" key="3">
    <source>
        <dbReference type="Proteomes" id="UP000772434"/>
    </source>
</evidence>
<comment type="caution">
    <text evidence="2">The sequence shown here is derived from an EMBL/GenBank/DDBJ whole genome shotgun (WGS) entry which is preliminary data.</text>
</comment>
<evidence type="ECO:0000313" key="2">
    <source>
        <dbReference type="EMBL" id="KAF9068497.1"/>
    </source>
</evidence>
<protein>
    <submittedName>
        <fullName evidence="2">Uncharacterized protein</fullName>
    </submittedName>
</protein>
<feature type="compositionally biased region" description="Basic and acidic residues" evidence="1">
    <location>
        <begin position="882"/>
        <end position="894"/>
    </location>
</feature>
<dbReference type="AlphaFoldDB" id="A0A9P5PSQ8"/>
<feature type="compositionally biased region" description="Polar residues" evidence="1">
    <location>
        <begin position="816"/>
        <end position="831"/>
    </location>
</feature>
<organism evidence="2 3">
    <name type="scientific">Rhodocollybia butyracea</name>
    <dbReference type="NCBI Taxonomy" id="206335"/>
    <lineage>
        <taxon>Eukaryota</taxon>
        <taxon>Fungi</taxon>
        <taxon>Dikarya</taxon>
        <taxon>Basidiomycota</taxon>
        <taxon>Agaricomycotina</taxon>
        <taxon>Agaricomycetes</taxon>
        <taxon>Agaricomycetidae</taxon>
        <taxon>Agaricales</taxon>
        <taxon>Marasmiineae</taxon>
        <taxon>Omphalotaceae</taxon>
        <taxon>Rhodocollybia</taxon>
    </lineage>
</organism>
<feature type="compositionally biased region" description="Basic and acidic residues" evidence="1">
    <location>
        <begin position="909"/>
        <end position="921"/>
    </location>
</feature>
<feature type="region of interest" description="Disordered" evidence="1">
    <location>
        <begin position="763"/>
        <end position="966"/>
    </location>
</feature>
<gene>
    <name evidence="2" type="ORF">BDP27DRAFT_815928</name>
</gene>
<feature type="compositionally biased region" description="Low complexity" evidence="1">
    <location>
        <begin position="870"/>
        <end position="879"/>
    </location>
</feature>
<reference evidence="2" key="1">
    <citation type="submission" date="2020-11" db="EMBL/GenBank/DDBJ databases">
        <authorList>
            <consortium name="DOE Joint Genome Institute"/>
            <person name="Ahrendt S."/>
            <person name="Riley R."/>
            <person name="Andreopoulos W."/>
            <person name="Labutti K."/>
            <person name="Pangilinan J."/>
            <person name="Ruiz-Duenas F.J."/>
            <person name="Barrasa J.M."/>
            <person name="Sanchez-Garcia M."/>
            <person name="Camarero S."/>
            <person name="Miyauchi S."/>
            <person name="Serrano A."/>
            <person name="Linde D."/>
            <person name="Babiker R."/>
            <person name="Drula E."/>
            <person name="Ayuso-Fernandez I."/>
            <person name="Pacheco R."/>
            <person name="Padilla G."/>
            <person name="Ferreira P."/>
            <person name="Barriuso J."/>
            <person name="Kellner H."/>
            <person name="Castanera R."/>
            <person name="Alfaro M."/>
            <person name="Ramirez L."/>
            <person name="Pisabarro A.G."/>
            <person name="Kuo A."/>
            <person name="Tritt A."/>
            <person name="Lipzen A."/>
            <person name="He G."/>
            <person name="Yan M."/>
            <person name="Ng V."/>
            <person name="Cullen D."/>
            <person name="Martin F."/>
            <person name="Rosso M.-N."/>
            <person name="Henrissat B."/>
            <person name="Hibbett D."/>
            <person name="Martinez A.T."/>
            <person name="Grigoriev I.V."/>
        </authorList>
    </citation>
    <scope>NUCLEOTIDE SEQUENCE</scope>
    <source>
        <strain evidence="2">AH 40177</strain>
    </source>
</reference>
<proteinExistence type="predicted"/>
<feature type="compositionally biased region" description="Basic and acidic residues" evidence="1">
    <location>
        <begin position="950"/>
        <end position="966"/>
    </location>
</feature>
<dbReference type="Proteomes" id="UP000772434">
    <property type="component" value="Unassembled WGS sequence"/>
</dbReference>
<sequence length="966" mass="108119">MIYSLEVFRVVFELLETIRVPMEKIVDGTAFENLPRWNLKAPLAVDNPDIAEHIKKLDIRSKYQGSQPLLLLHENGSFQSDPKLNERLDQIFAPTRNTLLVNSSGTGKTRLLYESLCKHWGLFFTAVVDSYGLGSTDVHRVIEELQFDRMFTPVLTGDAAVYNSEASSTNHRLATRAFSVVLLARLLVFKLFVDLVAKGEIQEIHKTRWFLAQTKPLLFAGSYGRLLSGLSGLSWSLVSDSLLADCISQCLEDIVAVFSRKSMDPHFFVVLDEANTIAQSTLESLVHAFRDIHGPHPILKEILKTWNSHLRNKPFTIVVAGTEIPRMYFEDEEWDQWQWISATGAFSNIEDQQRYVLKFLPQALVESPSGQHLLHRMWVWLRGRHRFTAAFISTLLENGFQSPHYLLNTFLRQFTGFWPTDADDFLRTEVPRRCPQFDGLPLQNFDLAHGLCTNMQHILMKHLIGDYRFTSSPVLDILWVSAGFGHFIDNNMATISAEEPLVLVATAQWLSQKSLLMPNLDSFLSSFHFSDEPLVYESDYLALATALCFKTPHLVCDSFSFSTSSLPIWASQYARLVALRGEGEGARETVVEYSPKIASQLVFTASCAAEVLDWMKDARGIPFCKHIGRSTTTLYFILRLEDYTRCWVALRAVPDDGGTAHIDAIQDIGNGMTPTNLLAEDGTSNEGLVEEALHALPNRHPEIGLLRVLVSLHDKINLEELEFDTPDTYPVASFNISMIRGAMKDVSQKDALSGLVVSIISDIKQNPPPETETELSVSHRPPAEEPSAEASTPPAPSPSRRTKVSIPLKRRPKPPTQTSTLVGPSHATATRSTKRKAVESERSATTSRRRLSGPSAEPSAPVIASRVRRGSSTTRRSTVLKSVKDAVEEPDVGRTLRSATRTSSLAGAERSRVGDDNDMVSRKSTRKSTHDRSSPIPTSSSPRKSVKKIFSHECRSEKHQRESDRE</sequence>
<keyword evidence="3" id="KW-1185">Reference proteome</keyword>
<dbReference type="OrthoDB" id="2393824at2759"/>
<accession>A0A9P5PSQ8</accession>
<evidence type="ECO:0000256" key="1">
    <source>
        <dbReference type="SAM" id="MobiDB-lite"/>
    </source>
</evidence>